<dbReference type="Pfam" id="PF13561">
    <property type="entry name" value="adh_short_C2"/>
    <property type="match status" value="1"/>
</dbReference>
<accession>A0A133U8L9</accession>
<evidence type="ECO:0008006" key="4">
    <source>
        <dbReference type="Google" id="ProtNLM"/>
    </source>
</evidence>
<dbReference type="PANTHER" id="PTHR42760">
    <property type="entry name" value="SHORT-CHAIN DEHYDROGENASES/REDUCTASES FAMILY MEMBER"/>
    <property type="match status" value="1"/>
</dbReference>
<evidence type="ECO:0000256" key="1">
    <source>
        <dbReference type="ARBA" id="ARBA00006484"/>
    </source>
</evidence>
<keyword evidence="3" id="KW-1185">Reference proteome</keyword>
<dbReference type="AlphaFoldDB" id="A0A133U8L9"/>
<dbReference type="InterPro" id="IPR020904">
    <property type="entry name" value="Sc_DH/Rdtase_CS"/>
</dbReference>
<dbReference type="Gene3D" id="3.40.50.720">
    <property type="entry name" value="NAD(P)-binding Rossmann-like Domain"/>
    <property type="match status" value="1"/>
</dbReference>
<dbReference type="InterPro" id="IPR036291">
    <property type="entry name" value="NAD(P)-bd_dom_sf"/>
</dbReference>
<organism evidence="2 3">
    <name type="scientific">candidate division MSBL1 archaeon SCGC-AAA259B11</name>
    <dbReference type="NCBI Taxonomy" id="1698260"/>
    <lineage>
        <taxon>Archaea</taxon>
        <taxon>Methanobacteriati</taxon>
        <taxon>Methanobacteriota</taxon>
        <taxon>candidate division MSBL1</taxon>
    </lineage>
</organism>
<reference evidence="2 3" key="1">
    <citation type="journal article" date="2016" name="Sci. Rep.">
        <title>Metabolic traits of an uncultured archaeal lineage -MSBL1- from brine pools of the Red Sea.</title>
        <authorList>
            <person name="Mwirichia R."/>
            <person name="Alam I."/>
            <person name="Rashid M."/>
            <person name="Vinu M."/>
            <person name="Ba-Alawi W."/>
            <person name="Anthony Kamau A."/>
            <person name="Kamanda Ngugi D."/>
            <person name="Goker M."/>
            <person name="Klenk H.P."/>
            <person name="Bajic V."/>
            <person name="Stingl U."/>
        </authorList>
    </citation>
    <scope>NUCLEOTIDE SEQUENCE [LARGE SCALE GENOMIC DNA]</scope>
    <source>
        <strain evidence="2">SCGC-AAA259B11</strain>
    </source>
</reference>
<dbReference type="SUPFAM" id="SSF51735">
    <property type="entry name" value="NAD(P)-binding Rossmann-fold domains"/>
    <property type="match status" value="1"/>
</dbReference>
<evidence type="ECO:0000313" key="2">
    <source>
        <dbReference type="EMBL" id="KXA90486.1"/>
    </source>
</evidence>
<evidence type="ECO:0000313" key="3">
    <source>
        <dbReference type="Proteomes" id="UP000070184"/>
    </source>
</evidence>
<dbReference type="NCBIfam" id="NF005559">
    <property type="entry name" value="PRK07231.1"/>
    <property type="match status" value="1"/>
</dbReference>
<dbReference type="InterPro" id="IPR002347">
    <property type="entry name" value="SDR_fam"/>
</dbReference>
<sequence>MKHENKNVIVTGGGRGIGKAIALKFAEEGANVVVNDINFANAQKVSRKIKNKGQKALPVEADVSIREQVKNMMKSITEKFGTPDILVNNAGIIKLNKFSNVTEEEWDKVINVNLKGTFNCCQIVGSAMLKKREGCIINISSISGLVPSTGGGSYSASKAGVAMLTNQLAVEWGKYNIRVNGICPGFIRTPMEKHVYEDKEVENFRKKLIPLNRIGTPEDVAKVASFLASDDAEYINGELISVDGGAKHITEHIFPRKKEDILS</sequence>
<comment type="similarity">
    <text evidence="1">Belongs to the short-chain dehydrogenases/reductases (SDR) family.</text>
</comment>
<dbReference type="PRINTS" id="PR00081">
    <property type="entry name" value="GDHRDH"/>
</dbReference>
<dbReference type="PRINTS" id="PR00080">
    <property type="entry name" value="SDRFAMILY"/>
</dbReference>
<comment type="caution">
    <text evidence="2">The sequence shown here is derived from an EMBL/GenBank/DDBJ whole genome shotgun (WGS) entry which is preliminary data.</text>
</comment>
<dbReference type="FunFam" id="3.40.50.720:FF:000084">
    <property type="entry name" value="Short-chain dehydrogenase reductase"/>
    <property type="match status" value="1"/>
</dbReference>
<dbReference type="GO" id="GO:0016616">
    <property type="term" value="F:oxidoreductase activity, acting on the CH-OH group of donors, NAD or NADP as acceptor"/>
    <property type="evidence" value="ECO:0007669"/>
    <property type="project" value="TreeGrafter"/>
</dbReference>
<dbReference type="Proteomes" id="UP000070184">
    <property type="component" value="Unassembled WGS sequence"/>
</dbReference>
<dbReference type="EMBL" id="LHXK01000004">
    <property type="protein sequence ID" value="KXA90486.1"/>
    <property type="molecule type" value="Genomic_DNA"/>
</dbReference>
<dbReference type="PROSITE" id="PS00061">
    <property type="entry name" value="ADH_SHORT"/>
    <property type="match status" value="1"/>
</dbReference>
<dbReference type="NCBIfam" id="NF009466">
    <property type="entry name" value="PRK12826.1-2"/>
    <property type="match status" value="1"/>
</dbReference>
<protein>
    <recommendedName>
        <fullName evidence="4">Short-chain dehydrogenase</fullName>
    </recommendedName>
</protein>
<dbReference type="PATRIC" id="fig|1698260.3.peg.515"/>
<gene>
    <name evidence="2" type="ORF">AKJ61_00545</name>
</gene>
<name>A0A133U8L9_9EURY</name>
<proteinExistence type="inferred from homology"/>